<sequence length="199" mass="22908">MTSQFDDAKRFVSNLRDVSGRQTYFLDVPGTDSAAALSIVSVFATERMGAPTEVRVVLTHPLQLARTEYLNRDAACMIVPDDGVPRRFSGFIARFSTLQTTRDFTKYEVVLKSHFARLEAVTTSRVYQHQSTPQIIEAVLRSHGLEGHQFAFRLRREWRIRCSWCSKRSTYRKALIRAIPRVSRKRRDGGWGKRVTARR</sequence>
<evidence type="ECO:0008006" key="3">
    <source>
        <dbReference type="Google" id="ProtNLM"/>
    </source>
</evidence>
<evidence type="ECO:0000313" key="1">
    <source>
        <dbReference type="EMBL" id="KUZ82320.1"/>
    </source>
</evidence>
<proteinExistence type="predicted"/>
<reference evidence="1 2" key="1">
    <citation type="submission" date="2015-11" db="EMBL/GenBank/DDBJ databases">
        <title>Expanding the genomic diversity of Burkholderia species for the development of highly accurate diagnostics.</title>
        <authorList>
            <person name="Sahl J."/>
            <person name="Keim P."/>
            <person name="Wagner D."/>
        </authorList>
    </citation>
    <scope>NUCLEOTIDE SEQUENCE [LARGE SCALE GENOMIC DNA]</scope>
    <source>
        <strain evidence="1 2">RF32-BP4</strain>
    </source>
</reference>
<accession>A0A117XLM5</accession>
<dbReference type="Proteomes" id="UP000065521">
    <property type="component" value="Unassembled WGS sequence"/>
</dbReference>
<comment type="caution">
    <text evidence="1">The sequence shown here is derived from an EMBL/GenBank/DDBJ whole genome shotgun (WGS) entry which is preliminary data.</text>
</comment>
<protein>
    <recommendedName>
        <fullName evidence="3">Type VI secretion system tip protein VgrG</fullName>
    </recommendedName>
</protein>
<dbReference type="EMBL" id="LOTN01000070">
    <property type="protein sequence ID" value="KUZ82320.1"/>
    <property type="molecule type" value="Genomic_DNA"/>
</dbReference>
<dbReference type="AlphaFoldDB" id="A0A117XLM5"/>
<dbReference type="Gene3D" id="2.30.110.50">
    <property type="match status" value="1"/>
</dbReference>
<dbReference type="SUPFAM" id="SSF69279">
    <property type="entry name" value="Phage tail proteins"/>
    <property type="match status" value="1"/>
</dbReference>
<dbReference type="Pfam" id="PF05954">
    <property type="entry name" value="Phage_GPD"/>
    <property type="match status" value="1"/>
</dbReference>
<evidence type="ECO:0000313" key="2">
    <source>
        <dbReference type="Proteomes" id="UP000065521"/>
    </source>
</evidence>
<name>A0A117XLM5_9BURK</name>
<gene>
    <name evidence="1" type="ORF">WI38_29580</name>
</gene>
<organism evidence="1 2">
    <name type="scientific">Burkholderia ubonensis</name>
    <dbReference type="NCBI Taxonomy" id="101571"/>
    <lineage>
        <taxon>Bacteria</taxon>
        <taxon>Pseudomonadati</taxon>
        <taxon>Pseudomonadota</taxon>
        <taxon>Betaproteobacteria</taxon>
        <taxon>Burkholderiales</taxon>
        <taxon>Burkholderiaceae</taxon>
        <taxon>Burkholderia</taxon>
        <taxon>Burkholderia cepacia complex</taxon>
    </lineage>
</organism>